<proteinExistence type="predicted"/>
<evidence type="ECO:0000313" key="1">
    <source>
        <dbReference type="EMBL" id="KAF2164136.1"/>
    </source>
</evidence>
<protein>
    <submittedName>
        <fullName evidence="1">Uncharacterized protein</fullName>
    </submittedName>
</protein>
<dbReference type="RefSeq" id="XP_033665025.1">
    <property type="nucleotide sequence ID" value="XM_033807711.1"/>
</dbReference>
<reference evidence="1" key="1">
    <citation type="journal article" date="2020" name="Stud. Mycol.">
        <title>101 Dothideomycetes genomes: a test case for predicting lifestyles and emergence of pathogens.</title>
        <authorList>
            <person name="Haridas S."/>
            <person name="Albert R."/>
            <person name="Binder M."/>
            <person name="Bloem J."/>
            <person name="Labutti K."/>
            <person name="Salamov A."/>
            <person name="Andreopoulos B."/>
            <person name="Baker S."/>
            <person name="Barry K."/>
            <person name="Bills G."/>
            <person name="Bluhm B."/>
            <person name="Cannon C."/>
            <person name="Castanera R."/>
            <person name="Culley D."/>
            <person name="Daum C."/>
            <person name="Ezra D."/>
            <person name="Gonzalez J."/>
            <person name="Henrissat B."/>
            <person name="Kuo A."/>
            <person name="Liang C."/>
            <person name="Lipzen A."/>
            <person name="Lutzoni F."/>
            <person name="Magnuson J."/>
            <person name="Mondo S."/>
            <person name="Nolan M."/>
            <person name="Ohm R."/>
            <person name="Pangilinan J."/>
            <person name="Park H.-J."/>
            <person name="Ramirez L."/>
            <person name="Alfaro M."/>
            <person name="Sun H."/>
            <person name="Tritt A."/>
            <person name="Yoshinaga Y."/>
            <person name="Zwiers L.-H."/>
            <person name="Turgeon B."/>
            <person name="Goodwin S."/>
            <person name="Spatafora J."/>
            <person name="Crous P."/>
            <person name="Grigoriev I."/>
        </authorList>
    </citation>
    <scope>NUCLEOTIDE SEQUENCE</scope>
    <source>
        <strain evidence="1">ATCC 36951</strain>
    </source>
</reference>
<organism evidence="1 2">
    <name type="scientific">Zasmidium cellare ATCC 36951</name>
    <dbReference type="NCBI Taxonomy" id="1080233"/>
    <lineage>
        <taxon>Eukaryota</taxon>
        <taxon>Fungi</taxon>
        <taxon>Dikarya</taxon>
        <taxon>Ascomycota</taxon>
        <taxon>Pezizomycotina</taxon>
        <taxon>Dothideomycetes</taxon>
        <taxon>Dothideomycetidae</taxon>
        <taxon>Mycosphaerellales</taxon>
        <taxon>Mycosphaerellaceae</taxon>
        <taxon>Zasmidium</taxon>
    </lineage>
</organism>
<accession>A0A6A6CFF3</accession>
<name>A0A6A6CFF3_ZASCE</name>
<dbReference type="AlphaFoldDB" id="A0A6A6CFF3"/>
<keyword evidence="2" id="KW-1185">Reference proteome</keyword>
<evidence type="ECO:0000313" key="2">
    <source>
        <dbReference type="Proteomes" id="UP000799537"/>
    </source>
</evidence>
<dbReference type="Proteomes" id="UP000799537">
    <property type="component" value="Unassembled WGS sequence"/>
</dbReference>
<dbReference type="EMBL" id="ML993605">
    <property type="protein sequence ID" value="KAF2164136.1"/>
    <property type="molecule type" value="Genomic_DNA"/>
</dbReference>
<dbReference type="GeneID" id="54560983"/>
<sequence length="61" mass="6533">MSAALEELKQIARNKLAAKPQADGLKLFKSIVIFIPLLLGLSKQLAGQLAAQCLPFGLDQV</sequence>
<gene>
    <name evidence="1" type="ORF">M409DRAFT_25483</name>
</gene>